<protein>
    <recommendedName>
        <fullName evidence="4">Peptidase A2 domain-containing protein</fullName>
    </recommendedName>
</protein>
<evidence type="ECO:0008006" key="4">
    <source>
        <dbReference type="Google" id="ProtNLM"/>
    </source>
</evidence>
<organism evidence="2 3">
    <name type="scientific">Photinus pyralis</name>
    <name type="common">Common eastern firefly</name>
    <name type="synonym">Lampyris pyralis</name>
    <dbReference type="NCBI Taxonomy" id="7054"/>
    <lineage>
        <taxon>Eukaryota</taxon>
        <taxon>Metazoa</taxon>
        <taxon>Ecdysozoa</taxon>
        <taxon>Arthropoda</taxon>
        <taxon>Hexapoda</taxon>
        <taxon>Insecta</taxon>
        <taxon>Pterygota</taxon>
        <taxon>Neoptera</taxon>
        <taxon>Endopterygota</taxon>
        <taxon>Coleoptera</taxon>
        <taxon>Polyphaga</taxon>
        <taxon>Elateriformia</taxon>
        <taxon>Elateroidea</taxon>
        <taxon>Lampyridae</taxon>
        <taxon>Lampyrinae</taxon>
        <taxon>Photinus</taxon>
    </lineage>
</organism>
<reference evidence="2 3" key="1">
    <citation type="journal article" date="2018" name="Elife">
        <title>Firefly genomes illuminate parallel origins of bioluminescence in beetles.</title>
        <authorList>
            <person name="Fallon T.R."/>
            <person name="Lower S.E."/>
            <person name="Chang C.H."/>
            <person name="Bessho-Uehara M."/>
            <person name="Martin G.J."/>
            <person name="Bewick A.J."/>
            <person name="Behringer M."/>
            <person name="Debat H.J."/>
            <person name="Wong I."/>
            <person name="Day J.C."/>
            <person name="Suvorov A."/>
            <person name="Silva C.J."/>
            <person name="Stanger-Hall K.F."/>
            <person name="Hall D.W."/>
            <person name="Schmitz R.J."/>
            <person name="Nelson D.R."/>
            <person name="Lewis S.M."/>
            <person name="Shigenobu S."/>
            <person name="Bybee S.M."/>
            <person name="Larracuente A.M."/>
            <person name="Oba Y."/>
            <person name="Weng J.K."/>
        </authorList>
    </citation>
    <scope>NUCLEOTIDE SEQUENCE [LARGE SCALE GENOMIC DNA]</scope>
    <source>
        <strain evidence="2">1611_PpyrPB1</strain>
        <tissue evidence="2">Whole body</tissue>
    </source>
</reference>
<sequence length="817" mass="92944">MESLFKPPDALNIQGNLADNWKKFEQRFDLFMTATDLDSKDQKKQIAVFLSLVGEDGLDIYNSFTLTAAEKESLKEIKKKFADHCAPQKNVIYERFVFNSLVQKEGQTFDSFVTDLKIAVKTTEYADPLDMVRDRIVMGIFDKATQERLLREKDLTLEKAVNFCRAIESGFPLGKFQAKALQTEASVSAIKMQKKRDRNELVPNNLEKKRCGYCGYNHTKGKCSAFGKVCGECNGKNHFASVCRRKDQGKEARTSYGNKNGKRVNEVKVENSDESECSEDNFYVSSLVKKVDGIRSSGEVMWRKKIKIGGRLIEFKLDTGAEVSVIPLNVLHKINRQVKLKKTNMTLIAYGNSDFKINPIGEINLNCELNDKFACLPFVIVDSNNQMPLLGLKECLALDLIKRIDTIKDLTKIGQFNNVEDIVRIYPQVFSGLGCFPSEHKIVLKQNYLPHVQAVRRIPQALHQRVKHKLIDLESQGIIRKVEKPTEWLNPLVIVEKKNGDLRLCLDPKFLNQNIQREHFLIPTAEEIAAELNNKAVFTVLDMKDGYFQVKIDNQSSDYCTFGTPFGRYQFCRLPFEFSKEWNFNVVCRSPNYPKSNGLAEKAVDIAKKLLKKSLEEGKDIFDALIQYRNSPLKTKLPISADLLKPTLCKGVREKLQLRLANNEKYYNKTATDLKTLKPDQNVTVFNHIDKTWTPGKIIDMAQNPRSYKVLDENGAVVIRNRFDIRESLNSYKSVVNNDFDMLNSRNCSLQANSDINISKHESSSDLVQQSKRSSLEIESPLNNAQSSSNYESASNPPALKSKVSGRIIKKPKMLDL</sequence>
<evidence type="ECO:0000256" key="1">
    <source>
        <dbReference type="SAM" id="MobiDB-lite"/>
    </source>
</evidence>
<dbReference type="SUPFAM" id="SSF56672">
    <property type="entry name" value="DNA/RNA polymerases"/>
    <property type="match status" value="1"/>
</dbReference>
<dbReference type="CDD" id="cd01647">
    <property type="entry name" value="RT_LTR"/>
    <property type="match status" value="1"/>
</dbReference>
<dbReference type="InterPro" id="IPR043502">
    <property type="entry name" value="DNA/RNA_pol_sf"/>
</dbReference>
<dbReference type="InParanoid" id="A0A5N4AB86"/>
<dbReference type="InterPro" id="IPR050951">
    <property type="entry name" value="Retrovirus_Pol_polyprotein"/>
</dbReference>
<dbReference type="PANTHER" id="PTHR37984:SF8">
    <property type="entry name" value="CCHC-TYPE DOMAIN-CONTAINING PROTEIN"/>
    <property type="match status" value="1"/>
</dbReference>
<dbReference type="Proteomes" id="UP000327044">
    <property type="component" value="Unassembled WGS sequence"/>
</dbReference>
<evidence type="ECO:0000313" key="3">
    <source>
        <dbReference type="Proteomes" id="UP000327044"/>
    </source>
</evidence>
<proteinExistence type="predicted"/>
<dbReference type="CDD" id="cd05481">
    <property type="entry name" value="retropepsin_like_LTR_1"/>
    <property type="match status" value="1"/>
</dbReference>
<dbReference type="SUPFAM" id="SSF50630">
    <property type="entry name" value="Acid proteases"/>
    <property type="match status" value="1"/>
</dbReference>
<comment type="caution">
    <text evidence="2">The sequence shown here is derived from an EMBL/GenBank/DDBJ whole genome shotgun (WGS) entry which is preliminary data.</text>
</comment>
<evidence type="ECO:0000313" key="2">
    <source>
        <dbReference type="EMBL" id="KAB0794571.1"/>
    </source>
</evidence>
<dbReference type="AlphaFoldDB" id="A0A5N4AB86"/>
<dbReference type="InterPro" id="IPR021109">
    <property type="entry name" value="Peptidase_aspartic_dom_sf"/>
</dbReference>
<keyword evidence="3" id="KW-1185">Reference proteome</keyword>
<gene>
    <name evidence="2" type="ORF">PPYR_11410</name>
</gene>
<dbReference type="GO" id="GO:0071897">
    <property type="term" value="P:DNA biosynthetic process"/>
    <property type="evidence" value="ECO:0007669"/>
    <property type="project" value="UniProtKB-ARBA"/>
</dbReference>
<dbReference type="EMBL" id="VVIM01000008">
    <property type="protein sequence ID" value="KAB0794571.1"/>
    <property type="molecule type" value="Genomic_DNA"/>
</dbReference>
<dbReference type="PANTHER" id="PTHR37984">
    <property type="entry name" value="PROTEIN CBG26694"/>
    <property type="match status" value="1"/>
</dbReference>
<dbReference type="Gene3D" id="3.10.10.10">
    <property type="entry name" value="HIV Type 1 Reverse Transcriptase, subunit A, domain 1"/>
    <property type="match status" value="1"/>
</dbReference>
<feature type="region of interest" description="Disordered" evidence="1">
    <location>
        <begin position="761"/>
        <end position="806"/>
    </location>
</feature>
<feature type="compositionally biased region" description="Polar residues" evidence="1">
    <location>
        <begin position="781"/>
        <end position="796"/>
    </location>
</feature>
<name>A0A5N4AB86_PHOPY</name>
<accession>A0A5N4AB86</accession>
<dbReference type="Gene3D" id="2.40.70.10">
    <property type="entry name" value="Acid Proteases"/>
    <property type="match status" value="1"/>
</dbReference>